<dbReference type="HOGENOM" id="CLU_108948_1_0_11"/>
<feature type="region of interest" description="Disordered" evidence="1">
    <location>
        <begin position="183"/>
        <end position="205"/>
    </location>
</feature>
<dbReference type="EMBL" id="CP000910">
    <property type="protein sequence ID" value="ABY25110.1"/>
    <property type="molecule type" value="Genomic_DNA"/>
</dbReference>
<evidence type="ECO:0000313" key="3">
    <source>
        <dbReference type="EMBL" id="ABY25110.1"/>
    </source>
</evidence>
<dbReference type="AlphaFoldDB" id="A9WV89"/>
<accession>A9WV89</accession>
<evidence type="ECO:0008006" key="5">
    <source>
        <dbReference type="Google" id="ProtNLM"/>
    </source>
</evidence>
<feature type="transmembrane region" description="Helical" evidence="2">
    <location>
        <begin position="96"/>
        <end position="117"/>
    </location>
</feature>
<keyword evidence="2" id="KW-0472">Membrane</keyword>
<feature type="transmembrane region" description="Helical" evidence="2">
    <location>
        <begin position="62"/>
        <end position="84"/>
    </location>
</feature>
<sequence length="205" mass="22087">MEEDMQSFLSGPVGIVIVIGVVAYVMIRRFLGEPVEAKRMLLLPVILSIIGLFSLNDSPQSADSILFLVITVTLGIAIGIFRGLTIRVKDRDGVAFLHYTWFTIGVWAVSLLVKFGSSILWHSIDAQAAQLAANSTMLSLGTGLLAEGLVVMLKAISTDSRIMWQKGQDGQAYSTSPLIDQLQQQSKSRSGKGTVSGFDRGPGNS</sequence>
<evidence type="ECO:0000313" key="4">
    <source>
        <dbReference type="Proteomes" id="UP000002007"/>
    </source>
</evidence>
<reference evidence="4" key="1">
    <citation type="journal article" date="2008" name="J. Bacteriol.">
        <title>Genome sequence of the fish pathogen Renibacterium salmoninarum suggests reductive evolution away from an environmental Arthrobacter ancestor.</title>
        <authorList>
            <person name="Wiens G.D."/>
            <person name="Rockey D.D."/>
            <person name="Wu Z."/>
            <person name="Chang J."/>
            <person name="Levy R."/>
            <person name="Crane S."/>
            <person name="Chen D.S."/>
            <person name="Capri G.R."/>
            <person name="Burnett J.R."/>
            <person name="Sudheesh P.S."/>
            <person name="Schipma M.J."/>
            <person name="Burd H."/>
            <person name="Bhattacharyya A."/>
            <person name="Rhodes L.D."/>
            <person name="Kaul R."/>
            <person name="Strom M.S."/>
        </authorList>
    </citation>
    <scope>NUCLEOTIDE SEQUENCE [LARGE SCALE GENOMIC DNA]</scope>
    <source>
        <strain evidence="4">ATCC 33209 / DSM 20767 / JCM 11484 / NBRC 15589 / NCIMB 2235</strain>
    </source>
</reference>
<protein>
    <recommendedName>
        <fullName evidence="5">DUF1453 domain-containing protein</fullName>
    </recommendedName>
</protein>
<proteinExistence type="predicted"/>
<evidence type="ECO:0000256" key="2">
    <source>
        <dbReference type="SAM" id="Phobius"/>
    </source>
</evidence>
<feature type="transmembrane region" description="Helical" evidence="2">
    <location>
        <begin position="39"/>
        <end position="56"/>
    </location>
</feature>
<gene>
    <name evidence="3" type="ordered locus">RSal33209_3400</name>
</gene>
<keyword evidence="2" id="KW-1133">Transmembrane helix</keyword>
<dbReference type="eggNOG" id="COG0697">
    <property type="taxonomic scope" value="Bacteria"/>
</dbReference>
<evidence type="ECO:0000256" key="1">
    <source>
        <dbReference type="SAM" id="MobiDB-lite"/>
    </source>
</evidence>
<name>A9WV89_RENSM</name>
<dbReference type="InterPro" id="IPR058247">
    <property type="entry name" value="DUF1453"/>
</dbReference>
<feature type="transmembrane region" description="Helical" evidence="2">
    <location>
        <begin position="6"/>
        <end position="27"/>
    </location>
</feature>
<keyword evidence="2" id="KW-0812">Transmembrane</keyword>
<dbReference type="KEGG" id="rsa:RSal33209_3400"/>
<feature type="compositionally biased region" description="Polar residues" evidence="1">
    <location>
        <begin position="183"/>
        <end position="193"/>
    </location>
</feature>
<organism evidence="3 4">
    <name type="scientific">Renibacterium salmoninarum (strain ATCC 33209 / DSM 20767 / JCM 11484 / NBRC 15589 / NCIMB 2235)</name>
    <dbReference type="NCBI Taxonomy" id="288705"/>
    <lineage>
        <taxon>Bacteria</taxon>
        <taxon>Bacillati</taxon>
        <taxon>Actinomycetota</taxon>
        <taxon>Actinomycetes</taxon>
        <taxon>Micrococcales</taxon>
        <taxon>Micrococcaceae</taxon>
        <taxon>Renibacterium</taxon>
    </lineage>
</organism>
<dbReference type="STRING" id="288705.RSal33209_3400"/>
<feature type="transmembrane region" description="Helical" evidence="2">
    <location>
        <begin position="137"/>
        <end position="156"/>
    </location>
</feature>
<dbReference type="Proteomes" id="UP000002007">
    <property type="component" value="Chromosome"/>
</dbReference>
<keyword evidence="4" id="KW-1185">Reference proteome</keyword>
<dbReference type="Pfam" id="PF07301">
    <property type="entry name" value="DUF1453"/>
    <property type="match status" value="1"/>
</dbReference>